<reference evidence="2 4" key="1">
    <citation type="journal article" date="2017" name="Nature">
        <title>The sunflower genome provides insights into oil metabolism, flowering and Asterid evolution.</title>
        <authorList>
            <person name="Badouin H."/>
            <person name="Gouzy J."/>
            <person name="Grassa C.J."/>
            <person name="Murat F."/>
            <person name="Staton S.E."/>
            <person name="Cottret L."/>
            <person name="Lelandais-Briere C."/>
            <person name="Owens G.L."/>
            <person name="Carrere S."/>
            <person name="Mayjonade B."/>
            <person name="Legrand L."/>
            <person name="Gill N."/>
            <person name="Kane N.C."/>
            <person name="Bowers J.E."/>
            <person name="Hubner S."/>
            <person name="Bellec A."/>
            <person name="Berard A."/>
            <person name="Berges H."/>
            <person name="Blanchet N."/>
            <person name="Boniface M.C."/>
            <person name="Brunel D."/>
            <person name="Catrice O."/>
            <person name="Chaidir N."/>
            <person name="Claudel C."/>
            <person name="Donnadieu C."/>
            <person name="Faraut T."/>
            <person name="Fievet G."/>
            <person name="Helmstetter N."/>
            <person name="King M."/>
            <person name="Knapp S.J."/>
            <person name="Lai Z."/>
            <person name="Le Paslier M.C."/>
            <person name="Lippi Y."/>
            <person name="Lorenzon L."/>
            <person name="Mandel J.R."/>
            <person name="Marage G."/>
            <person name="Marchand G."/>
            <person name="Marquand E."/>
            <person name="Bret-Mestries E."/>
            <person name="Morien E."/>
            <person name="Nambeesan S."/>
            <person name="Nguyen T."/>
            <person name="Pegot-Espagnet P."/>
            <person name="Pouilly N."/>
            <person name="Raftis F."/>
            <person name="Sallet E."/>
            <person name="Schiex T."/>
            <person name="Thomas J."/>
            <person name="Vandecasteele C."/>
            <person name="Vares D."/>
            <person name="Vear F."/>
            <person name="Vautrin S."/>
            <person name="Crespi M."/>
            <person name="Mangin B."/>
            <person name="Burke J.M."/>
            <person name="Salse J."/>
            <person name="Munos S."/>
            <person name="Vincourt P."/>
            <person name="Rieseberg L.H."/>
            <person name="Langlade N.B."/>
        </authorList>
    </citation>
    <scope>NUCLEOTIDE SEQUENCE [LARGE SCALE GENOMIC DNA]</scope>
    <source>
        <strain evidence="4">cv. SF193</strain>
        <tissue evidence="2">Leaves</tissue>
    </source>
</reference>
<keyword evidence="4" id="KW-1185">Reference proteome</keyword>
<dbReference type="Proteomes" id="UP000215914">
    <property type="component" value="Chromosome 17"/>
</dbReference>
<evidence type="ECO:0000313" key="3">
    <source>
        <dbReference type="EMBL" id="OTF87680.1"/>
    </source>
</evidence>
<organism evidence="3 4">
    <name type="scientific">Helianthus annuus</name>
    <name type="common">Common sunflower</name>
    <dbReference type="NCBI Taxonomy" id="4232"/>
    <lineage>
        <taxon>Eukaryota</taxon>
        <taxon>Viridiplantae</taxon>
        <taxon>Streptophyta</taxon>
        <taxon>Embryophyta</taxon>
        <taxon>Tracheophyta</taxon>
        <taxon>Spermatophyta</taxon>
        <taxon>Magnoliopsida</taxon>
        <taxon>eudicotyledons</taxon>
        <taxon>Gunneridae</taxon>
        <taxon>Pentapetalae</taxon>
        <taxon>asterids</taxon>
        <taxon>campanulids</taxon>
        <taxon>Asterales</taxon>
        <taxon>Asteraceae</taxon>
        <taxon>Asteroideae</taxon>
        <taxon>Heliantheae alliance</taxon>
        <taxon>Heliantheae</taxon>
        <taxon>Helianthus</taxon>
    </lineage>
</organism>
<name>A0A251RTW1_HELAN</name>
<dbReference type="Gramene" id="mRNA:HanXRQr2_Chr17g0823031">
    <property type="protein sequence ID" value="mRNA:HanXRQr2_Chr17g0823031"/>
    <property type="gene ID" value="HanXRQr2_Chr17g0823031"/>
</dbReference>
<proteinExistence type="predicted"/>
<evidence type="ECO:0008006" key="5">
    <source>
        <dbReference type="Google" id="ProtNLM"/>
    </source>
</evidence>
<reference evidence="3" key="2">
    <citation type="submission" date="2017-02" db="EMBL/GenBank/DDBJ databases">
        <title>Sunflower complete genome.</title>
        <authorList>
            <person name="Langlade N."/>
            <person name="Munos S."/>
        </authorList>
    </citation>
    <scope>NUCLEOTIDE SEQUENCE [LARGE SCALE GENOMIC DNA]</scope>
    <source>
        <tissue evidence="3">Leaves</tissue>
    </source>
</reference>
<keyword evidence="1" id="KW-0812">Transmembrane</keyword>
<dbReference type="EMBL" id="CM007906">
    <property type="protein sequence ID" value="OTF87680.1"/>
    <property type="molecule type" value="Genomic_DNA"/>
</dbReference>
<protein>
    <recommendedName>
        <fullName evidence="5">Transmembrane protein</fullName>
    </recommendedName>
</protein>
<reference evidence="2" key="3">
    <citation type="submission" date="2020-06" db="EMBL/GenBank/DDBJ databases">
        <title>Helianthus annuus Genome sequencing and assembly Release 2.</title>
        <authorList>
            <person name="Gouzy J."/>
            <person name="Langlade N."/>
            <person name="Munos S."/>
        </authorList>
    </citation>
    <scope>NUCLEOTIDE SEQUENCE</scope>
    <source>
        <tissue evidence="2">Leaves</tissue>
    </source>
</reference>
<gene>
    <name evidence="3" type="ORF">HannXRQ_Chr17g0564551</name>
    <name evidence="2" type="ORF">HanXRQr2_Chr17g0823031</name>
</gene>
<keyword evidence="1" id="KW-1133">Transmembrane helix</keyword>
<feature type="transmembrane region" description="Helical" evidence="1">
    <location>
        <begin position="7"/>
        <end position="31"/>
    </location>
</feature>
<feature type="transmembrane region" description="Helical" evidence="1">
    <location>
        <begin position="124"/>
        <end position="144"/>
    </location>
</feature>
<feature type="transmembrane region" description="Helical" evidence="1">
    <location>
        <begin position="92"/>
        <end position="117"/>
    </location>
</feature>
<dbReference type="EMBL" id="MNCJ02000332">
    <property type="protein sequence ID" value="KAF5757131.1"/>
    <property type="molecule type" value="Genomic_DNA"/>
</dbReference>
<accession>A0A251RTW1</accession>
<evidence type="ECO:0000313" key="4">
    <source>
        <dbReference type="Proteomes" id="UP000215914"/>
    </source>
</evidence>
<dbReference type="InParanoid" id="A0A251RTW1"/>
<sequence length="151" mass="17460">MEGWGRVGMFVVIMVIGWWVFGKGIVMYGFVGWKFRGEGRVDREVCWDYAKCGRQLEYILLVRSLLEFQEADEWMIWECFYVCIFAGTGMEVMLLVIVCFLIVLMYRAFGLVLWIVVCLGRSRILLIHFVGLAALGVVYSLGFMSRESKPL</sequence>
<dbReference type="AlphaFoldDB" id="A0A251RTW1"/>
<evidence type="ECO:0000313" key="2">
    <source>
        <dbReference type="EMBL" id="KAF5757131.1"/>
    </source>
</evidence>
<keyword evidence="1" id="KW-0472">Membrane</keyword>
<evidence type="ECO:0000256" key="1">
    <source>
        <dbReference type="SAM" id="Phobius"/>
    </source>
</evidence>